<dbReference type="STRING" id="7868.ENSCMIP00000000812"/>
<protein>
    <submittedName>
        <fullName evidence="4">Transmembrane p24 trafficking protein 8</fullName>
    </submittedName>
</protein>
<reference evidence="4" key="5">
    <citation type="submission" date="2025-09" db="UniProtKB">
        <authorList>
            <consortium name="Ensembl"/>
        </authorList>
    </citation>
    <scope>IDENTIFICATION</scope>
</reference>
<evidence type="ECO:0000259" key="3">
    <source>
        <dbReference type="PROSITE" id="PS50866"/>
    </source>
</evidence>
<dbReference type="InParanoid" id="A0A4W3GDB6"/>
<dbReference type="GO" id="GO:0000139">
    <property type="term" value="C:Golgi membrane"/>
    <property type="evidence" value="ECO:0007669"/>
    <property type="project" value="TreeGrafter"/>
</dbReference>
<sequence length="345" mass="37952">MWSPGGEGQACHCGCAVKLRKQEAFLDNKVNGGGSDGDFQMMNVFVKWPLGGVHVELSVFSRTQRRISNFTFCFLLTAVCTEASGLPVPGSAKSSENRSGGDGDMTLMGKEDTDTPTLGSDQLTQEATESMRQREMPTTKLPAFRVRKVSSDSVTIQSDHGGPEKLPPDTSGGPGRVVPVIDAVATWTVPEMSEFKARMREDKTGVLTVGRGEVVTVRVPTHPKGMSVCWEFATDTYDIGFGVYFEWTPVTNTAITVLVSESSEDEDEEEEAEVATVPGDIERGTKQASKSDLEEILPVYRKDSHTEVHAGRHKYPGQGVYLLKFDNSYSIWRNKTLYYQIHYSS</sequence>
<dbReference type="InterPro" id="IPR036598">
    <property type="entry name" value="GOLD_dom_sf"/>
</dbReference>
<evidence type="ECO:0000256" key="2">
    <source>
        <dbReference type="SAM" id="MobiDB-lite"/>
    </source>
</evidence>
<feature type="region of interest" description="Disordered" evidence="2">
    <location>
        <begin position="152"/>
        <end position="175"/>
    </location>
</feature>
<evidence type="ECO:0000256" key="1">
    <source>
        <dbReference type="ARBA" id="ARBA00022990"/>
    </source>
</evidence>
<name>A0A4W3GDB6_CALMI</name>
<feature type="region of interest" description="Disordered" evidence="2">
    <location>
        <begin position="86"/>
        <end position="120"/>
    </location>
</feature>
<evidence type="ECO:0000313" key="4">
    <source>
        <dbReference type="Ensembl" id="ENSCMIP00000000812.1"/>
    </source>
</evidence>
<reference evidence="5" key="1">
    <citation type="journal article" date="2006" name="Science">
        <title>Ancient noncoding elements conserved in the human genome.</title>
        <authorList>
            <person name="Venkatesh B."/>
            <person name="Kirkness E.F."/>
            <person name="Loh Y.H."/>
            <person name="Halpern A.L."/>
            <person name="Lee A.P."/>
            <person name="Johnson J."/>
            <person name="Dandona N."/>
            <person name="Viswanathan L.D."/>
            <person name="Tay A."/>
            <person name="Venter J.C."/>
            <person name="Strausberg R.L."/>
            <person name="Brenner S."/>
        </authorList>
    </citation>
    <scope>NUCLEOTIDE SEQUENCE [LARGE SCALE GENOMIC DNA]</scope>
</reference>
<dbReference type="Ensembl" id="ENSCMIT00000000861.1">
    <property type="protein sequence ID" value="ENSCMIP00000000812.1"/>
    <property type="gene ID" value="ENSCMIG00000000560.1"/>
</dbReference>
<dbReference type="Proteomes" id="UP000314986">
    <property type="component" value="Unassembled WGS sequence"/>
</dbReference>
<dbReference type="PANTHER" id="PTHR22973:SF3">
    <property type="entry name" value="PROTEIN TMED8"/>
    <property type="match status" value="1"/>
</dbReference>
<dbReference type="InterPro" id="IPR009038">
    <property type="entry name" value="GOLD_dom"/>
</dbReference>
<dbReference type="GeneTree" id="ENSGT00530000063651"/>
<keyword evidence="5" id="KW-1185">Reference proteome</keyword>
<accession>A0A4W3GDB6</accession>
<dbReference type="PROSITE" id="PS50866">
    <property type="entry name" value="GOLD"/>
    <property type="match status" value="1"/>
</dbReference>
<reference evidence="4" key="4">
    <citation type="submission" date="2025-08" db="UniProtKB">
        <authorList>
            <consortium name="Ensembl"/>
        </authorList>
    </citation>
    <scope>IDENTIFICATION</scope>
</reference>
<dbReference type="Pfam" id="PF13897">
    <property type="entry name" value="GOLD_2"/>
    <property type="match status" value="1"/>
</dbReference>
<evidence type="ECO:0000313" key="5">
    <source>
        <dbReference type="Proteomes" id="UP000314986"/>
    </source>
</evidence>
<keyword evidence="1" id="KW-0007">Acetylation</keyword>
<dbReference type="SUPFAM" id="SSF101576">
    <property type="entry name" value="Supernatant protein factor (SPF), C-terminal domain"/>
    <property type="match status" value="1"/>
</dbReference>
<proteinExistence type="predicted"/>
<dbReference type="InterPro" id="IPR052269">
    <property type="entry name" value="Golgi-PI4KB_interaction"/>
</dbReference>
<organism evidence="4 5">
    <name type="scientific">Callorhinchus milii</name>
    <name type="common">Ghost shark</name>
    <dbReference type="NCBI Taxonomy" id="7868"/>
    <lineage>
        <taxon>Eukaryota</taxon>
        <taxon>Metazoa</taxon>
        <taxon>Chordata</taxon>
        <taxon>Craniata</taxon>
        <taxon>Vertebrata</taxon>
        <taxon>Chondrichthyes</taxon>
        <taxon>Holocephali</taxon>
        <taxon>Chimaeriformes</taxon>
        <taxon>Callorhinchidae</taxon>
        <taxon>Callorhinchus</taxon>
    </lineage>
</organism>
<reference evidence="5" key="2">
    <citation type="journal article" date="2007" name="PLoS Biol.">
        <title>Survey sequencing and comparative analysis of the elephant shark (Callorhinchus milii) genome.</title>
        <authorList>
            <person name="Venkatesh B."/>
            <person name="Kirkness E.F."/>
            <person name="Loh Y.H."/>
            <person name="Halpern A.L."/>
            <person name="Lee A.P."/>
            <person name="Johnson J."/>
            <person name="Dandona N."/>
            <person name="Viswanathan L.D."/>
            <person name="Tay A."/>
            <person name="Venter J.C."/>
            <person name="Strausberg R.L."/>
            <person name="Brenner S."/>
        </authorList>
    </citation>
    <scope>NUCLEOTIDE SEQUENCE [LARGE SCALE GENOMIC DNA]</scope>
</reference>
<feature type="domain" description="GOLD" evidence="3">
    <location>
        <begin position="196"/>
        <end position="343"/>
    </location>
</feature>
<dbReference type="AlphaFoldDB" id="A0A4W3GDB6"/>
<dbReference type="PANTHER" id="PTHR22973">
    <property type="entry name" value="LD35087P"/>
    <property type="match status" value="1"/>
</dbReference>
<reference evidence="5" key="3">
    <citation type="journal article" date="2014" name="Nature">
        <title>Elephant shark genome provides unique insights into gnathostome evolution.</title>
        <authorList>
            <consortium name="International Elephant Shark Genome Sequencing Consortium"/>
            <person name="Venkatesh B."/>
            <person name="Lee A.P."/>
            <person name="Ravi V."/>
            <person name="Maurya A.K."/>
            <person name="Lian M.M."/>
            <person name="Swann J.B."/>
            <person name="Ohta Y."/>
            <person name="Flajnik M.F."/>
            <person name="Sutoh Y."/>
            <person name="Kasahara M."/>
            <person name="Hoon S."/>
            <person name="Gangu V."/>
            <person name="Roy S.W."/>
            <person name="Irimia M."/>
            <person name="Korzh V."/>
            <person name="Kondrychyn I."/>
            <person name="Lim Z.W."/>
            <person name="Tay B.H."/>
            <person name="Tohari S."/>
            <person name="Kong K.W."/>
            <person name="Ho S."/>
            <person name="Lorente-Galdos B."/>
            <person name="Quilez J."/>
            <person name="Marques-Bonet T."/>
            <person name="Raney B.J."/>
            <person name="Ingham P.W."/>
            <person name="Tay A."/>
            <person name="Hillier L.W."/>
            <person name="Minx P."/>
            <person name="Boehm T."/>
            <person name="Wilson R.K."/>
            <person name="Brenner S."/>
            <person name="Warren W.C."/>
        </authorList>
    </citation>
    <scope>NUCLEOTIDE SEQUENCE [LARGE SCALE GENOMIC DNA]</scope>
</reference>
<dbReference type="Gene3D" id="2.60.120.680">
    <property type="entry name" value="GOLD domain"/>
    <property type="match status" value="2"/>
</dbReference>